<feature type="compositionally biased region" description="Polar residues" evidence="1">
    <location>
        <begin position="25"/>
        <end position="35"/>
    </location>
</feature>
<feature type="region of interest" description="Disordered" evidence="1">
    <location>
        <begin position="25"/>
        <end position="55"/>
    </location>
</feature>
<name>A0A2K4Y716_9MYCO</name>
<accession>A0A2K4Y716</accession>
<sequence>MSRARSLRSLSANSATAVVQINNSVMTNGGSNSATAAKCKKPGPKPRYELKQVNT</sequence>
<dbReference type="Proteomes" id="UP000236318">
    <property type="component" value="Unassembled WGS sequence"/>
</dbReference>
<feature type="compositionally biased region" description="Basic and acidic residues" evidence="1">
    <location>
        <begin position="46"/>
        <end position="55"/>
    </location>
</feature>
<evidence type="ECO:0000256" key="1">
    <source>
        <dbReference type="SAM" id="MobiDB-lite"/>
    </source>
</evidence>
<keyword evidence="3" id="KW-1185">Reference proteome</keyword>
<evidence type="ECO:0000313" key="3">
    <source>
        <dbReference type="Proteomes" id="UP000236318"/>
    </source>
</evidence>
<evidence type="ECO:0000313" key="2">
    <source>
        <dbReference type="EMBL" id="SOX52576.1"/>
    </source>
</evidence>
<reference evidence="2" key="1">
    <citation type="submission" date="2018-01" db="EMBL/GenBank/DDBJ databases">
        <authorList>
            <consortium name="Urmite Genomes"/>
        </authorList>
    </citation>
    <scope>NUCLEOTIDE SEQUENCE [LARGE SCALE GENOMIC DNA]</scope>
    <source>
        <strain evidence="2">AFP003</strain>
    </source>
</reference>
<dbReference type="AlphaFoldDB" id="A0A2K4Y716"/>
<proteinExistence type="predicted"/>
<gene>
    <name evidence="2" type="ORF">MAAFP003_1242</name>
</gene>
<organism evidence="2 3">
    <name type="scientific">Mycobacterium ahvazicum</name>
    <dbReference type="NCBI Taxonomy" id="1964395"/>
    <lineage>
        <taxon>Bacteria</taxon>
        <taxon>Bacillati</taxon>
        <taxon>Actinomycetota</taxon>
        <taxon>Actinomycetes</taxon>
        <taxon>Mycobacteriales</taxon>
        <taxon>Mycobacteriaceae</taxon>
        <taxon>Mycobacterium</taxon>
        <taxon>Mycobacterium simiae complex</taxon>
    </lineage>
</organism>
<comment type="caution">
    <text evidence="2">The sequence shown here is derived from an EMBL/GenBank/DDBJ whole genome shotgun (WGS) entry which is preliminary data.</text>
</comment>
<dbReference type="EMBL" id="FXEG02000002">
    <property type="protein sequence ID" value="SOX52576.1"/>
    <property type="molecule type" value="Genomic_DNA"/>
</dbReference>
<protein>
    <submittedName>
        <fullName evidence="2">Uncharacterized protein</fullName>
    </submittedName>
</protein>